<dbReference type="CDD" id="cd00093">
    <property type="entry name" value="HTH_XRE"/>
    <property type="match status" value="1"/>
</dbReference>
<reference evidence="4" key="1">
    <citation type="submission" date="2018-02" db="EMBL/GenBank/DDBJ databases">
        <authorList>
            <person name="Holder M.E."/>
            <person name="Ajami N.J."/>
            <person name="Petrosino J.F."/>
        </authorList>
    </citation>
    <scope>NUCLEOTIDE SEQUENCE [LARGE SCALE GENOMIC DNA]</scope>
    <source>
        <strain evidence="4">CCUG 47132</strain>
    </source>
</reference>
<protein>
    <submittedName>
        <fullName evidence="3">XRE family transcriptional regulator</fullName>
    </submittedName>
</protein>
<dbReference type="KEGG" id="mdv:C5Q96_06825"/>
<sequence>MKYSLKELRARLCLTQAEMAENLGVSTQTYNSWENDFSKVKMKDALKIAKLCGISIDEFKF</sequence>
<proteinExistence type="predicted"/>
<dbReference type="Gene3D" id="1.10.260.40">
    <property type="entry name" value="lambda repressor-like DNA-binding domains"/>
    <property type="match status" value="1"/>
</dbReference>
<organism evidence="3 4">
    <name type="scientific">Mogibacterium diversum</name>
    <dbReference type="NCBI Taxonomy" id="114527"/>
    <lineage>
        <taxon>Bacteria</taxon>
        <taxon>Bacillati</taxon>
        <taxon>Bacillota</taxon>
        <taxon>Clostridia</taxon>
        <taxon>Peptostreptococcales</taxon>
        <taxon>Anaerovoracaceae</taxon>
        <taxon>Mogibacterium</taxon>
    </lineage>
</organism>
<dbReference type="SUPFAM" id="SSF47413">
    <property type="entry name" value="lambda repressor-like DNA-binding domains"/>
    <property type="match status" value="1"/>
</dbReference>
<dbReference type="EMBL" id="CP027228">
    <property type="protein sequence ID" value="AVM48575.1"/>
    <property type="molecule type" value="Genomic_DNA"/>
</dbReference>
<evidence type="ECO:0000313" key="4">
    <source>
        <dbReference type="Proteomes" id="UP000237883"/>
    </source>
</evidence>
<dbReference type="Proteomes" id="UP000237883">
    <property type="component" value="Chromosome"/>
</dbReference>
<evidence type="ECO:0000259" key="2">
    <source>
        <dbReference type="PROSITE" id="PS50943"/>
    </source>
</evidence>
<accession>A0A2S0L5M3</accession>
<dbReference type="PANTHER" id="PTHR46558">
    <property type="entry name" value="TRACRIPTIONAL REGULATORY PROTEIN-RELATED-RELATED"/>
    <property type="match status" value="1"/>
</dbReference>
<dbReference type="SMART" id="SM00530">
    <property type="entry name" value="HTH_XRE"/>
    <property type="match status" value="1"/>
</dbReference>
<name>A0A2S0L5M3_9FIRM</name>
<dbReference type="PROSITE" id="PS50943">
    <property type="entry name" value="HTH_CROC1"/>
    <property type="match status" value="1"/>
</dbReference>
<keyword evidence="4" id="KW-1185">Reference proteome</keyword>
<dbReference type="InterPro" id="IPR001387">
    <property type="entry name" value="Cro/C1-type_HTH"/>
</dbReference>
<dbReference type="PANTHER" id="PTHR46558:SF11">
    <property type="entry name" value="HTH-TYPE TRANSCRIPTIONAL REGULATOR XRE"/>
    <property type="match status" value="1"/>
</dbReference>
<feature type="domain" description="HTH cro/C1-type" evidence="2">
    <location>
        <begin position="5"/>
        <end position="59"/>
    </location>
</feature>
<gene>
    <name evidence="3" type="ORF">C5Q96_06825</name>
</gene>
<evidence type="ECO:0000313" key="3">
    <source>
        <dbReference type="EMBL" id="AVM48575.1"/>
    </source>
</evidence>
<keyword evidence="1" id="KW-0238">DNA-binding</keyword>
<evidence type="ECO:0000256" key="1">
    <source>
        <dbReference type="ARBA" id="ARBA00023125"/>
    </source>
</evidence>
<dbReference type="RefSeq" id="WP_106057630.1">
    <property type="nucleotide sequence ID" value="NZ_CP027228.1"/>
</dbReference>
<dbReference type="InterPro" id="IPR010982">
    <property type="entry name" value="Lambda_DNA-bd_dom_sf"/>
</dbReference>
<dbReference type="GO" id="GO:0003677">
    <property type="term" value="F:DNA binding"/>
    <property type="evidence" value="ECO:0007669"/>
    <property type="project" value="UniProtKB-KW"/>
</dbReference>
<dbReference type="GeneID" id="78391975"/>
<dbReference type="Pfam" id="PF01381">
    <property type="entry name" value="HTH_3"/>
    <property type="match status" value="1"/>
</dbReference>
<dbReference type="OrthoDB" id="1766270at2"/>
<dbReference type="AlphaFoldDB" id="A0A2S0L5M3"/>